<reference evidence="8" key="1">
    <citation type="submission" date="2015-07" db="EMBL/GenBank/DDBJ databases">
        <title>Characterization and expression of stilbene synthase gene from mulberry (Morus alba L.).</title>
        <authorList>
            <person name="Wang C.H."/>
            <person name="Yu M.D."/>
        </authorList>
    </citation>
    <scope>NUCLEOTIDE SEQUENCE</scope>
</reference>
<accession>A0A0U2UB20</accession>
<sequence>MESVKEFRKGQHSEGPASILAIGTANPSNCVSQADYPDFLFRTTNSEHLIQLKEKFKLMCEKTMIRKRHMYLTEEILKKNPSLCSFMKPSLDRRQEMVEPEIPKLAKEAAIKALEEWGQPKSKITHLVFCTTSCVAIPGPDYHLIKLLGLPPSVNRTMTCLHGCFSGAAALRIAKDLAENNKGARVLVVCSEIMTFNFRAPSEAHMDFLVGQTIFGDGAAAAVVGADPDILIERPIFILANTAQAILPDSEGAVEGHLREFGMTLQLLRKVPQLIADNMQNVLEEAFTPIGIKDWNSIFWIAHPGGRAILDFLEAKLGLKEDKLRASRHVLSEYGNMAGGSVFFVLDDMRKKSIEKGKVTTGEGLDWGVLVGCGPGLTAEAVVLHSVAIDHSA</sequence>
<keyword evidence="3 5" id="KW-0012">Acyltransferase</keyword>
<evidence type="ECO:0000256" key="5">
    <source>
        <dbReference type="RuleBase" id="RU003633"/>
    </source>
</evidence>
<dbReference type="EMBL" id="KT274816">
    <property type="protein sequence ID" value="ALS20364.1"/>
    <property type="molecule type" value="mRNA"/>
</dbReference>
<dbReference type="GO" id="GO:0016747">
    <property type="term" value="F:acyltransferase activity, transferring groups other than amino-acyl groups"/>
    <property type="evidence" value="ECO:0007669"/>
    <property type="project" value="InterPro"/>
</dbReference>
<dbReference type="SUPFAM" id="SSF53901">
    <property type="entry name" value="Thiolase-like"/>
    <property type="match status" value="2"/>
</dbReference>
<evidence type="ECO:0000256" key="1">
    <source>
        <dbReference type="ARBA" id="ARBA00005531"/>
    </source>
</evidence>
<dbReference type="InterPro" id="IPR001099">
    <property type="entry name" value="Chalcone/stilbene_synt_N"/>
</dbReference>
<protein>
    <submittedName>
        <fullName evidence="8">Stilbene synthase</fullName>
    </submittedName>
</protein>
<evidence type="ECO:0000259" key="7">
    <source>
        <dbReference type="Pfam" id="PF02797"/>
    </source>
</evidence>
<dbReference type="InterPro" id="IPR016039">
    <property type="entry name" value="Thiolase-like"/>
</dbReference>
<proteinExistence type="evidence at transcript level"/>
<dbReference type="Pfam" id="PF00195">
    <property type="entry name" value="Chal_sti_synt_N"/>
    <property type="match status" value="1"/>
</dbReference>
<evidence type="ECO:0000256" key="2">
    <source>
        <dbReference type="ARBA" id="ARBA00022679"/>
    </source>
</evidence>
<comment type="similarity">
    <text evidence="1 5">Belongs to the thiolase-like superfamily. Chalcone/stilbene synthases family.</text>
</comment>
<feature type="domain" description="Chalcone/stilbene synthase N-terminal" evidence="6">
    <location>
        <begin position="5"/>
        <end position="228"/>
    </location>
</feature>
<dbReference type="PIRSF" id="PIRSF000451">
    <property type="entry name" value="PKS_III"/>
    <property type="match status" value="1"/>
</dbReference>
<evidence type="ECO:0000256" key="3">
    <source>
        <dbReference type="ARBA" id="ARBA00023315"/>
    </source>
</evidence>
<dbReference type="Pfam" id="PF02797">
    <property type="entry name" value="Chal_sti_synt_C"/>
    <property type="match status" value="1"/>
</dbReference>
<name>A0A0U2UB20_MORAL</name>
<dbReference type="InterPro" id="IPR012328">
    <property type="entry name" value="Chalcone/stilbene_synt_C"/>
</dbReference>
<dbReference type="PANTHER" id="PTHR11877:SF14">
    <property type="entry name" value="CHALCONE SYNTHASE"/>
    <property type="match status" value="1"/>
</dbReference>
<dbReference type="AlphaFoldDB" id="A0A0U2UB20"/>
<dbReference type="PANTHER" id="PTHR11877">
    <property type="entry name" value="HYDROXYMETHYLGLUTARYL-COA SYNTHASE"/>
    <property type="match status" value="1"/>
</dbReference>
<dbReference type="FunFam" id="3.40.47.10:FF:000025">
    <property type="entry name" value="Chalcone synthase 2"/>
    <property type="match status" value="1"/>
</dbReference>
<feature type="active site" description="Acyl-thioester intermediate" evidence="4">
    <location>
        <position position="164"/>
    </location>
</feature>
<dbReference type="GO" id="GO:0030639">
    <property type="term" value="P:polyketide biosynthetic process"/>
    <property type="evidence" value="ECO:0007669"/>
    <property type="project" value="TreeGrafter"/>
</dbReference>
<evidence type="ECO:0000256" key="4">
    <source>
        <dbReference type="PIRSR" id="PIRSR000451-1"/>
    </source>
</evidence>
<evidence type="ECO:0000259" key="6">
    <source>
        <dbReference type="Pfam" id="PF00195"/>
    </source>
</evidence>
<gene>
    <name evidence="8" type="primary">STS4</name>
</gene>
<dbReference type="SMR" id="A0A0U2UB20"/>
<dbReference type="FunFam" id="3.40.47.10:FF:000014">
    <property type="entry name" value="Chalcone synthase 1"/>
    <property type="match status" value="1"/>
</dbReference>
<keyword evidence="2 5" id="KW-0808">Transferase</keyword>
<feature type="domain" description="Chalcone/stilbene synthase C-terminal" evidence="7">
    <location>
        <begin position="240"/>
        <end position="387"/>
    </location>
</feature>
<evidence type="ECO:0000313" key="8">
    <source>
        <dbReference type="EMBL" id="ALS20364.1"/>
    </source>
</evidence>
<dbReference type="CDD" id="cd00831">
    <property type="entry name" value="CHS_like"/>
    <property type="match status" value="1"/>
</dbReference>
<organism evidence="8">
    <name type="scientific">Morus alba var. atropurpurea</name>
    <dbReference type="NCBI Taxonomy" id="1453101"/>
    <lineage>
        <taxon>Eukaryota</taxon>
        <taxon>Viridiplantae</taxon>
        <taxon>Streptophyta</taxon>
        <taxon>Embryophyta</taxon>
        <taxon>Tracheophyta</taxon>
        <taxon>Spermatophyta</taxon>
        <taxon>Magnoliopsida</taxon>
        <taxon>eudicotyledons</taxon>
        <taxon>Gunneridae</taxon>
        <taxon>Pentapetalae</taxon>
        <taxon>rosids</taxon>
        <taxon>fabids</taxon>
        <taxon>Rosales</taxon>
        <taxon>Moraceae</taxon>
        <taxon>Moreae</taxon>
        <taxon>Morus</taxon>
    </lineage>
</organism>
<dbReference type="InterPro" id="IPR011141">
    <property type="entry name" value="Polyketide_synthase_type-III"/>
</dbReference>
<dbReference type="Gene3D" id="3.40.47.10">
    <property type="match status" value="2"/>
</dbReference>